<organism evidence="3 4">
    <name type="scientific">Paenibacillus harenae</name>
    <dbReference type="NCBI Taxonomy" id="306543"/>
    <lineage>
        <taxon>Bacteria</taxon>
        <taxon>Bacillati</taxon>
        <taxon>Bacillota</taxon>
        <taxon>Bacilli</taxon>
        <taxon>Bacillales</taxon>
        <taxon>Paenibacillaceae</taxon>
        <taxon>Paenibacillus</taxon>
    </lineage>
</organism>
<protein>
    <submittedName>
        <fullName evidence="3">Glycosyltransferase involved in cell wall biosynthesis</fullName>
    </submittedName>
</protein>
<evidence type="ECO:0000313" key="4">
    <source>
        <dbReference type="Proteomes" id="UP001229346"/>
    </source>
</evidence>
<name>A0ABT9U5B9_PAEHA</name>
<sequence length="290" mass="33882">MIDKQNEGSVRTRNKGLAAARSEYVLFVDVDDWIAVDMIEVLYNHAIRDHADITVCNRYKVLGRNSLIKRSGKSKYFDEPKLYIGGEVRTELVTAYLFGHPFPSALSAKLYKRELFANTGKYVERIHFLGDDLFYNIELFLKAERVKIIPTPLYYYRIGGFSSKYMPYLFEDAVNGYEIQKEVIEKYFLDSRDEQYIGISLMLLNTLKTCLKNLFSSNMSELNIKKMIESYVENYNVNECIKNSGSHSYFPDSYLQAIEHKDIEYLFKLGRNEYIKGIPKKYLYDVIGYL</sequence>
<dbReference type="InterPro" id="IPR029044">
    <property type="entry name" value="Nucleotide-diphossugar_trans"/>
</dbReference>
<dbReference type="PANTHER" id="PTHR22916:SF3">
    <property type="entry name" value="UDP-GLCNAC:BETAGAL BETA-1,3-N-ACETYLGLUCOSAMINYLTRANSFERASE-LIKE PROTEIN 1"/>
    <property type="match status" value="1"/>
</dbReference>
<dbReference type="EMBL" id="JAUSSU010000009">
    <property type="protein sequence ID" value="MDQ0114847.1"/>
    <property type="molecule type" value="Genomic_DNA"/>
</dbReference>
<proteinExistence type="inferred from homology"/>
<evidence type="ECO:0000259" key="2">
    <source>
        <dbReference type="Pfam" id="PF00535"/>
    </source>
</evidence>
<gene>
    <name evidence="3" type="ORF">J2T15_004304</name>
</gene>
<keyword evidence="4" id="KW-1185">Reference proteome</keyword>
<dbReference type="InterPro" id="IPR001173">
    <property type="entry name" value="Glyco_trans_2-like"/>
</dbReference>
<dbReference type="Gene3D" id="3.90.550.10">
    <property type="entry name" value="Spore Coat Polysaccharide Biosynthesis Protein SpsA, Chain A"/>
    <property type="match status" value="1"/>
</dbReference>
<dbReference type="Pfam" id="PF00535">
    <property type="entry name" value="Glycos_transf_2"/>
    <property type="match status" value="1"/>
</dbReference>
<reference evidence="3 4" key="1">
    <citation type="submission" date="2023-07" db="EMBL/GenBank/DDBJ databases">
        <title>Sorghum-associated microbial communities from plants grown in Nebraska, USA.</title>
        <authorList>
            <person name="Schachtman D."/>
        </authorList>
    </citation>
    <scope>NUCLEOTIDE SEQUENCE [LARGE SCALE GENOMIC DNA]</scope>
    <source>
        <strain evidence="3 4">CC482</strain>
    </source>
</reference>
<evidence type="ECO:0000313" key="3">
    <source>
        <dbReference type="EMBL" id="MDQ0114847.1"/>
    </source>
</evidence>
<accession>A0ABT9U5B9</accession>
<dbReference type="Proteomes" id="UP001229346">
    <property type="component" value="Unassembled WGS sequence"/>
</dbReference>
<dbReference type="PANTHER" id="PTHR22916">
    <property type="entry name" value="GLYCOSYLTRANSFERASE"/>
    <property type="match status" value="1"/>
</dbReference>
<comment type="caution">
    <text evidence="3">The sequence shown here is derived from an EMBL/GenBank/DDBJ whole genome shotgun (WGS) entry which is preliminary data.</text>
</comment>
<evidence type="ECO:0000256" key="1">
    <source>
        <dbReference type="ARBA" id="ARBA00006739"/>
    </source>
</evidence>
<feature type="domain" description="Glycosyltransferase 2-like" evidence="2">
    <location>
        <begin position="4"/>
        <end position="78"/>
    </location>
</feature>
<comment type="similarity">
    <text evidence="1">Belongs to the glycosyltransferase 2 family.</text>
</comment>
<dbReference type="SUPFAM" id="SSF53448">
    <property type="entry name" value="Nucleotide-diphospho-sugar transferases"/>
    <property type="match status" value="1"/>
</dbReference>